<dbReference type="RefSeq" id="XP_056788349.1">
    <property type="nucleotide sequence ID" value="XM_056936414.1"/>
</dbReference>
<dbReference type="Proteomes" id="UP001148312">
    <property type="component" value="Unassembled WGS sequence"/>
</dbReference>
<feature type="transmembrane region" description="Helical" evidence="1">
    <location>
        <begin position="204"/>
        <end position="221"/>
    </location>
</feature>
<keyword evidence="1" id="KW-0472">Membrane</keyword>
<keyword evidence="4" id="KW-1185">Reference proteome</keyword>
<evidence type="ECO:0000313" key="4">
    <source>
        <dbReference type="Proteomes" id="UP001148312"/>
    </source>
</evidence>
<dbReference type="AlphaFoldDB" id="A0A9X0BSA9"/>
<reference evidence="3" key="2">
    <citation type="journal article" date="2023" name="IMA Fungus">
        <title>Comparative genomic study of the Penicillium genus elucidates a diverse pangenome and 15 lateral gene transfer events.</title>
        <authorList>
            <person name="Petersen C."/>
            <person name="Sorensen T."/>
            <person name="Nielsen M.R."/>
            <person name="Sondergaard T.E."/>
            <person name="Sorensen J.L."/>
            <person name="Fitzpatrick D.A."/>
            <person name="Frisvad J.C."/>
            <person name="Nielsen K.L."/>
        </authorList>
    </citation>
    <scope>NUCLEOTIDE SEQUENCE</scope>
    <source>
        <strain evidence="3">IBT 30728</strain>
    </source>
</reference>
<feature type="transmembrane region" description="Helical" evidence="1">
    <location>
        <begin position="26"/>
        <end position="50"/>
    </location>
</feature>
<sequence length="321" mass="35836">MSSSVHDISDNWIVGPYEGGSDIVRIAIATFIGVAWYNVIELVVLVFITFKRYHGPYFWSMLISSIGILPYSVGYLVKFFGLTSATWLPITLITIGWWTMVTGQSFVLYSRLHLVQENRRILRMVKGMIIANVFLLHVPTTALTFAANLLQTPTAVAGYKVMEKIQLTGFCVQEVIISSFYMWKTNRMLRDNSDPGSRKTVLQLLAVNVSCILMDIALMVIEFNNLYLYQTTLKATLYSVKLKLEIAVLGKLVKIAHQNVFGAHGYGHGQAGGPGHFPSYVDPTLQEGDYRHPGFSAGTSEGSKGLREPSHTTIICDEELR</sequence>
<keyword evidence="1" id="KW-1133">Transmembrane helix</keyword>
<feature type="transmembrane region" description="Helical" evidence="1">
    <location>
        <begin position="129"/>
        <end position="150"/>
    </location>
</feature>
<dbReference type="GeneID" id="81626663"/>
<proteinExistence type="predicted"/>
<name>A0A9X0BSA9_9EURO</name>
<dbReference type="InterPro" id="IPR056120">
    <property type="entry name" value="DUF7703"/>
</dbReference>
<dbReference type="PANTHER" id="PTHR37013:SF3">
    <property type="entry name" value="INTEGRAL MEMBRANE PROTEIN (AFU_ORTHOLOGUE AFUA_1G05950)"/>
    <property type="match status" value="1"/>
</dbReference>
<comment type="caution">
    <text evidence="3">The sequence shown here is derived from an EMBL/GenBank/DDBJ whole genome shotgun (WGS) entry which is preliminary data.</text>
</comment>
<feature type="domain" description="DUF7703" evidence="2">
    <location>
        <begin position="26"/>
        <end position="257"/>
    </location>
</feature>
<evidence type="ECO:0000313" key="3">
    <source>
        <dbReference type="EMBL" id="KAJ5480919.1"/>
    </source>
</evidence>
<feature type="transmembrane region" description="Helical" evidence="1">
    <location>
        <begin position="57"/>
        <end position="81"/>
    </location>
</feature>
<feature type="transmembrane region" description="Helical" evidence="1">
    <location>
        <begin position="87"/>
        <end position="109"/>
    </location>
</feature>
<reference evidence="3" key="1">
    <citation type="submission" date="2022-12" db="EMBL/GenBank/DDBJ databases">
        <authorList>
            <person name="Petersen C."/>
        </authorList>
    </citation>
    <scope>NUCLEOTIDE SEQUENCE</scope>
    <source>
        <strain evidence="3">IBT 30728</strain>
    </source>
</reference>
<accession>A0A9X0BSA9</accession>
<dbReference type="EMBL" id="JAPWDQ010000009">
    <property type="protein sequence ID" value="KAJ5480919.1"/>
    <property type="molecule type" value="Genomic_DNA"/>
</dbReference>
<organism evidence="3 4">
    <name type="scientific">Penicillium diatomitis</name>
    <dbReference type="NCBI Taxonomy" id="2819901"/>
    <lineage>
        <taxon>Eukaryota</taxon>
        <taxon>Fungi</taxon>
        <taxon>Dikarya</taxon>
        <taxon>Ascomycota</taxon>
        <taxon>Pezizomycotina</taxon>
        <taxon>Eurotiomycetes</taxon>
        <taxon>Eurotiomycetidae</taxon>
        <taxon>Eurotiales</taxon>
        <taxon>Aspergillaceae</taxon>
        <taxon>Penicillium</taxon>
    </lineage>
</organism>
<feature type="transmembrane region" description="Helical" evidence="1">
    <location>
        <begin position="165"/>
        <end position="183"/>
    </location>
</feature>
<dbReference type="Pfam" id="PF24802">
    <property type="entry name" value="DUF7703"/>
    <property type="match status" value="1"/>
</dbReference>
<keyword evidence="1" id="KW-0812">Transmembrane</keyword>
<protein>
    <recommendedName>
        <fullName evidence="2">DUF7703 domain-containing protein</fullName>
    </recommendedName>
</protein>
<gene>
    <name evidence="3" type="ORF">N7539_006813</name>
</gene>
<evidence type="ECO:0000256" key="1">
    <source>
        <dbReference type="SAM" id="Phobius"/>
    </source>
</evidence>
<dbReference type="PANTHER" id="PTHR37013">
    <property type="entry name" value="INTEGRAL MEMBRANE PROTEIN (AFU_ORTHOLOGUE AFUA_1G05950)-RELATED"/>
    <property type="match status" value="1"/>
</dbReference>
<evidence type="ECO:0000259" key="2">
    <source>
        <dbReference type="Pfam" id="PF24802"/>
    </source>
</evidence>